<gene>
    <name evidence="6" type="ORF">EV03_0011</name>
</gene>
<evidence type="ECO:0000256" key="4">
    <source>
        <dbReference type="SAM" id="SignalP"/>
    </source>
</evidence>
<dbReference type="Gene3D" id="3.40.190.10">
    <property type="entry name" value="Periplasmic binding protein-like II"/>
    <property type="match status" value="2"/>
</dbReference>
<protein>
    <submittedName>
        <fullName evidence="6">ABC transporter</fullName>
    </submittedName>
</protein>
<dbReference type="PANTHER" id="PTHR30085:SF7">
    <property type="entry name" value="AMINO-ACID ABC TRANSPORTER-BINDING PROTEIN YHDW-RELATED"/>
    <property type="match status" value="1"/>
</dbReference>
<dbReference type="AlphaFoldDB" id="A0A0A2CD60"/>
<accession>A0A0A2CD60</accession>
<dbReference type="PROSITE" id="PS51257">
    <property type="entry name" value="PROKAR_LIPOPROTEIN"/>
    <property type="match status" value="1"/>
</dbReference>
<keyword evidence="2" id="KW-0813">Transport</keyword>
<proteinExistence type="inferred from homology"/>
<feature type="chain" id="PRO_5001986351" evidence="4">
    <location>
        <begin position="24"/>
        <end position="353"/>
    </location>
</feature>
<keyword evidence="3 4" id="KW-0732">Signal</keyword>
<evidence type="ECO:0000256" key="2">
    <source>
        <dbReference type="ARBA" id="ARBA00022448"/>
    </source>
</evidence>
<dbReference type="Proteomes" id="UP000030392">
    <property type="component" value="Unassembled WGS sequence"/>
</dbReference>
<dbReference type="Pfam" id="PF00497">
    <property type="entry name" value="SBP_bac_3"/>
    <property type="match status" value="1"/>
</dbReference>
<feature type="signal peptide" evidence="4">
    <location>
        <begin position="1"/>
        <end position="23"/>
    </location>
</feature>
<feature type="domain" description="Solute-binding protein family 3/N-terminal" evidence="5">
    <location>
        <begin position="42"/>
        <end position="273"/>
    </location>
</feature>
<evidence type="ECO:0000313" key="6">
    <source>
        <dbReference type="EMBL" id="KGG22494.1"/>
    </source>
</evidence>
<dbReference type="InterPro" id="IPR051455">
    <property type="entry name" value="Bact_solute-bind_prot3"/>
</dbReference>
<comment type="caution">
    <text evidence="6">The sequence shown here is derived from an EMBL/GenBank/DDBJ whole genome shotgun (WGS) entry which is preliminary data.</text>
</comment>
<dbReference type="SMART" id="SM00062">
    <property type="entry name" value="PBPb"/>
    <property type="match status" value="1"/>
</dbReference>
<evidence type="ECO:0000256" key="3">
    <source>
        <dbReference type="ARBA" id="ARBA00022729"/>
    </source>
</evidence>
<dbReference type="CDD" id="cd13692">
    <property type="entry name" value="PBP2_BztA"/>
    <property type="match status" value="1"/>
</dbReference>
<comment type="similarity">
    <text evidence="1">Belongs to the bacterial solute-binding protein 3 family.</text>
</comment>
<reference evidence="7" key="1">
    <citation type="journal article" date="2014" name="Sci. Data">
        <title>Genomes of diverse isolates of the marine cyanobacterium Prochlorococcus.</title>
        <authorList>
            <person name="Biller S."/>
            <person name="Berube P."/>
            <person name="Thompson J."/>
            <person name="Kelly L."/>
            <person name="Roggensack S."/>
            <person name="Awad L."/>
            <person name="Roache-Johnson K."/>
            <person name="Ding H."/>
            <person name="Giovannoni S.J."/>
            <person name="Moore L.R."/>
            <person name="Chisholm S.W."/>
        </authorList>
    </citation>
    <scope>NUCLEOTIDE SEQUENCE [LARGE SCALE GENOMIC DNA]</scope>
    <source>
        <strain evidence="7">PAC1</strain>
    </source>
</reference>
<dbReference type="EMBL" id="JNAX01000001">
    <property type="protein sequence ID" value="KGG22494.1"/>
    <property type="molecule type" value="Genomic_DNA"/>
</dbReference>
<dbReference type="SUPFAM" id="SSF53850">
    <property type="entry name" value="Periplasmic binding protein-like II"/>
    <property type="match status" value="1"/>
</dbReference>
<evidence type="ECO:0000259" key="5">
    <source>
        <dbReference type="SMART" id="SM00062"/>
    </source>
</evidence>
<sequence>MIKKIMRRLLSVIVGLAALSAGCATTNQDNSSRLNLIKNRNELICGVSGKIPGFSFLKSDGTYQGLDVDICKAFAAAIIGDSEKIQYRPLTAAERFTAIKTGEIDLLSRNTTFTLSRDSSGGNGLTFAPVVFHDGQGLMVKKESKISGLQDLANKSICVGSGTTTEQNINDAFESASLPYTPIKYQDLNQVVAGYLQGRCSAMTSDRSQLAAARSGFKNPKEHIILDDVLSKEPLAPASDGQDQKLADAMRWVVFSLISAEEQGITKSNIDKKVQIAKNNPQLKPLRRFLGIDGGLGEKIGLSNDFVVKVISSTGNYGEIYERHLGQNSEVPIPRGQNELYKKGGVHISPPFN</sequence>
<dbReference type="PANTHER" id="PTHR30085">
    <property type="entry name" value="AMINO ACID ABC TRANSPORTER PERMEASE"/>
    <property type="match status" value="1"/>
</dbReference>
<evidence type="ECO:0000256" key="1">
    <source>
        <dbReference type="ARBA" id="ARBA00010333"/>
    </source>
</evidence>
<organism evidence="6 7">
    <name type="scientific">Prochlorococcus marinus str. PAC1</name>
    <dbReference type="NCBI Taxonomy" id="59924"/>
    <lineage>
        <taxon>Bacteria</taxon>
        <taxon>Bacillati</taxon>
        <taxon>Cyanobacteriota</taxon>
        <taxon>Cyanophyceae</taxon>
        <taxon>Synechococcales</taxon>
        <taxon>Prochlorococcaceae</taxon>
        <taxon>Prochlorococcus</taxon>
    </lineage>
</organism>
<name>A0A0A2CD60_PROMR</name>
<dbReference type="GO" id="GO:0006865">
    <property type="term" value="P:amino acid transport"/>
    <property type="evidence" value="ECO:0007669"/>
    <property type="project" value="TreeGrafter"/>
</dbReference>
<dbReference type="RefSeq" id="WP_036904038.1">
    <property type="nucleotide sequence ID" value="NZ_CP138967.1"/>
</dbReference>
<dbReference type="InterPro" id="IPR001638">
    <property type="entry name" value="Solute-binding_3/MltF_N"/>
</dbReference>
<evidence type="ECO:0000313" key="7">
    <source>
        <dbReference type="Proteomes" id="UP000030392"/>
    </source>
</evidence>